<dbReference type="Pfam" id="PF13229">
    <property type="entry name" value="Beta_helix"/>
    <property type="match status" value="1"/>
</dbReference>
<dbReference type="PROSITE" id="PS51257">
    <property type="entry name" value="PROKAR_LIPOPROTEIN"/>
    <property type="match status" value="1"/>
</dbReference>
<proteinExistence type="predicted"/>
<dbReference type="InterPro" id="IPR039448">
    <property type="entry name" value="Beta_helix"/>
</dbReference>
<feature type="domain" description="Right handed beta helix" evidence="4">
    <location>
        <begin position="1301"/>
        <end position="1482"/>
    </location>
</feature>
<feature type="compositionally biased region" description="Polar residues" evidence="2">
    <location>
        <begin position="295"/>
        <end position="305"/>
    </location>
</feature>
<protein>
    <recommendedName>
        <fullName evidence="4">Right handed beta helix domain-containing protein</fullName>
    </recommendedName>
</protein>
<name>S3LTL7_9SPIR</name>
<feature type="chain" id="PRO_5004511804" description="Right handed beta helix domain-containing protein" evidence="3">
    <location>
        <begin position="26"/>
        <end position="1827"/>
    </location>
</feature>
<dbReference type="SUPFAM" id="SSF51126">
    <property type="entry name" value="Pectin lyase-like"/>
    <property type="match status" value="3"/>
</dbReference>
<dbReference type="InterPro" id="IPR042229">
    <property type="entry name" value="Listeria/Bacterioides_rpt_sf"/>
</dbReference>
<dbReference type="Gene3D" id="2.160.20.10">
    <property type="entry name" value="Single-stranded right-handed beta-helix, Pectin lyase-like"/>
    <property type="match status" value="2"/>
</dbReference>
<gene>
    <name evidence="5" type="ORF">HMPREF1222_00092</name>
</gene>
<comment type="caution">
    <text evidence="5">The sequence shown here is derived from an EMBL/GenBank/DDBJ whole genome shotgun (WGS) entry which is preliminary data.</text>
</comment>
<feature type="signal peptide" evidence="3">
    <location>
        <begin position="1"/>
        <end position="25"/>
    </location>
</feature>
<organism evidence="5 6">
    <name type="scientific">Treponema vincentii F0403</name>
    <dbReference type="NCBI Taxonomy" id="1125702"/>
    <lineage>
        <taxon>Bacteria</taxon>
        <taxon>Pseudomonadati</taxon>
        <taxon>Spirochaetota</taxon>
        <taxon>Spirochaetia</taxon>
        <taxon>Spirochaetales</taxon>
        <taxon>Treponemataceae</taxon>
        <taxon>Treponema</taxon>
    </lineage>
</organism>
<evidence type="ECO:0000256" key="1">
    <source>
        <dbReference type="ARBA" id="ARBA00004196"/>
    </source>
</evidence>
<feature type="compositionally biased region" description="Basic and acidic residues" evidence="2">
    <location>
        <begin position="307"/>
        <end position="321"/>
    </location>
</feature>
<evidence type="ECO:0000256" key="3">
    <source>
        <dbReference type="SAM" id="SignalP"/>
    </source>
</evidence>
<dbReference type="EMBL" id="ATFC01000001">
    <property type="protein sequence ID" value="EPF47832.1"/>
    <property type="molecule type" value="Genomic_DNA"/>
</dbReference>
<keyword evidence="6" id="KW-1185">Reference proteome</keyword>
<dbReference type="InterPro" id="IPR013378">
    <property type="entry name" value="InlB-like_B-rpt"/>
</dbReference>
<dbReference type="Gene3D" id="2.60.40.4270">
    <property type="entry name" value="Listeria-Bacteroides repeat domain"/>
    <property type="match status" value="2"/>
</dbReference>
<dbReference type="Pfam" id="PF09479">
    <property type="entry name" value="Flg_new"/>
    <property type="match status" value="3"/>
</dbReference>
<accession>S3LTL7</accession>
<dbReference type="HOGENOM" id="CLU_249080_0_0_12"/>
<dbReference type="RefSeq" id="WP_016517737.1">
    <property type="nucleotide sequence ID" value="NZ_KE332512.1"/>
</dbReference>
<evidence type="ECO:0000313" key="6">
    <source>
        <dbReference type="Proteomes" id="UP000014605"/>
    </source>
</evidence>
<evidence type="ECO:0000313" key="5">
    <source>
        <dbReference type="EMBL" id="EPF47832.1"/>
    </source>
</evidence>
<dbReference type="InterPro" id="IPR011050">
    <property type="entry name" value="Pectin_lyase_fold/virulence"/>
</dbReference>
<dbReference type="InterPro" id="IPR006626">
    <property type="entry name" value="PbH1"/>
</dbReference>
<dbReference type="GeneID" id="301460307"/>
<reference evidence="5 6" key="1">
    <citation type="submission" date="2013-04" db="EMBL/GenBank/DDBJ databases">
        <title>The Genome Sequence of Treponema vincentii F0403.</title>
        <authorList>
            <consortium name="The Broad Institute Genomics Platform"/>
            <person name="Earl A."/>
            <person name="Ward D."/>
            <person name="Feldgarden M."/>
            <person name="Gevers D."/>
            <person name="Leonetti C."/>
            <person name="Izard J."/>
            <person name="Walker B."/>
            <person name="Young S."/>
            <person name="Zeng Q."/>
            <person name="Gargeya S."/>
            <person name="Fitzgerald M."/>
            <person name="Haas B."/>
            <person name="Abouelleil A."/>
            <person name="Allen A.W."/>
            <person name="Alvarado L."/>
            <person name="Arachchi H.M."/>
            <person name="Berlin A.M."/>
            <person name="Chapman S.B."/>
            <person name="Gainer-Dewar J."/>
            <person name="Goldberg J."/>
            <person name="Griggs A."/>
            <person name="Gujja S."/>
            <person name="Hansen M."/>
            <person name="Howarth C."/>
            <person name="Imamovic A."/>
            <person name="Ireland A."/>
            <person name="Larimer J."/>
            <person name="McCowan C."/>
            <person name="Murphy C."/>
            <person name="Pearson M."/>
            <person name="Poon T.W."/>
            <person name="Priest M."/>
            <person name="Roberts A."/>
            <person name="Saif S."/>
            <person name="Shea T."/>
            <person name="Sisk P."/>
            <person name="Sykes S."/>
            <person name="Wortman J."/>
            <person name="Nusbaum C."/>
            <person name="Birren B."/>
        </authorList>
    </citation>
    <scope>NUCLEOTIDE SEQUENCE [LARGE SCALE GENOMIC DNA]</scope>
    <source>
        <strain evidence="5 6">F0403</strain>
    </source>
</reference>
<dbReference type="Proteomes" id="UP000014605">
    <property type="component" value="Unassembled WGS sequence"/>
</dbReference>
<evidence type="ECO:0000256" key="2">
    <source>
        <dbReference type="SAM" id="MobiDB-lite"/>
    </source>
</evidence>
<dbReference type="SMART" id="SM00710">
    <property type="entry name" value="PbH1"/>
    <property type="match status" value="13"/>
</dbReference>
<dbReference type="GO" id="GO:0030313">
    <property type="term" value="C:cell envelope"/>
    <property type="evidence" value="ECO:0007669"/>
    <property type="project" value="UniProtKB-SubCell"/>
</dbReference>
<dbReference type="InterPro" id="IPR012334">
    <property type="entry name" value="Pectin_lyas_fold"/>
</dbReference>
<feature type="region of interest" description="Disordered" evidence="2">
    <location>
        <begin position="295"/>
        <end position="326"/>
    </location>
</feature>
<sequence>MKKVVRNIIFLVLTLYLSIACKNYTADIDEYLSYWTTEASIAGYVFNTATQTDAEGALCVSSKDPVTITFTVRNPKNFDFKMPGESDAPADIITFPHLQNAADVSALQAGDDYVFKKISGSTLELTYTPAFLRKHEWSSGNIAPAIMLYTNDGRVFKQTITLELKVNTPPPTIKYYAVAKTSAAVPGEDAYYVLCLQVPDMDTKITGGLLHKDIAGIEINGIRYPLSIDEEQQGFVKPESDAFLDITDVVPLDEHDAADIPSGWVLYFKTDAAVKTGSAKKDYTVKLTDTNGFTSSELKASTSPNKLPKEEWKVTKGDPTGEKSGTAAEPIIIGADSDGAAVSVSSKIPNTVVHCTLTEIGQEAEPEQTGIVSVTVDMPLKGKNEKTYKLEYYTDGEGFAATAPQTVYYNILLKHTVTFNLAGGNIGGKTDAITMTGTPGTPFTQPADPAKDGYNFSGWLPSLPSSPVFPKADTEYTAQWTKDGNTPYKIEHYQQNIDDDDYTLVSADTQSLKGEAEALIAVARKHYEGFTFDHQEPSAPTIAATGDTVVRVYYNRKEITLTFKLNGGIIGGKPDYVIGPGKFGKSFEPPIPTRDGYTPNGWKPALPSPPAFPAEDTIYTALWKANTYTVTFDSKGGGSIPAQKVQYGSKISKPADPTAPAGYSFQNWCTDDACTTAWDFASGTVTSDITLYAKWDPAGGVSYTVKHFQQNIDDDNYPTVPSATQTLNGTTGQLTTATANAYAGFEPLPFEQKTIAGDGTTVVEVKYKRKLITVTFKLAGGNIGGSTADVPLSGKFGATFTAPVPTRQGYTFNGWLPALPSPFVFPAANAEYTAQWQEIPKPGMRIKEGISAEEKSYEESGMDNLVLDSGHYTHTTPLIIYKESGQAKLSITGSGATTAYYQIDAGSETEGTEISLPADGNAYKLTVWAKKGTDDSIKTVLYIHVKDALTTYKELKNVVQHVASGTIINIGDNLSCGEEASEIEINKAVTIQRKSSSGNSRYTLDANEKGRFFKVTSGGTLTLKNIILKNGKAGGDILTNLGGGIHVLNGGMCQLANCIITECKAMSGGALAIAGNCTLTDSIVENNSCLTSGSAAAANIPFTGRFVVEGSSVIKDNKTADGSTDAAAIMVTGGITLKDSAKVGAGNNIHLSVASACITVDGNLEALPTAAGVSMPAFSAGRKVLEGSLTSDNIGKFTLVGFHADQWKINASGELEAVGGQSPVVTVSNWEELRTKVQSASDGTVIEVTQDITYKGGSSESTITVNKNITIKSKDSNPYTLNADCTGTFPTYASKVKSIFEVSGGKTLTLENVTLSNAKQYAVSVAENCSLMMTKVTIKDCTTTQDNAAGIYFNKGKNLTLTGCTIEKCKGTGSASSGGIDIQEPKGTVSIKDGTKIEKCEGNGAGGGIHLYNANNVQCKVESVTVDNCSALRGGGIYVKGGTLTITGGSFINNSAGGTITSGGGGAIYSEGAKVTITGCTIGDDDSNKGNYAGQGGGIFVNGGAECILEAGTKIIGNSAINLGTGTGNGGGVYVAGNSSLKMENVTIKNCEATGTDSAGGGVYLYKGTCTLEKVIVEECKAPKGGGIFVSEEAECILKQDVKILQNEARGTNSNGGGIFVDKVSKLGKLTIKGSKEKPVVIAKNTADYGGGLYHYGNADIKYAEIKENRVPHDGGGMYNAGICTMDNVTIQNNRAFTEDTNAGRGGGIYSDESDETLTLTNTTVTDNEAKTGGGIYIAEHSKAFNMSGSTVITVDPSKNDVFLREGKFITISGSLNAIGNVARITLENYTVGAKVLQASPAECAKFTVTPNSAEIWSIKSDGTLKK</sequence>
<dbReference type="PATRIC" id="fig|1125702.3.peg.93"/>
<keyword evidence="3" id="KW-0732">Signal</keyword>
<comment type="subcellular location">
    <subcellularLocation>
        <location evidence="1">Cell envelope</location>
    </subcellularLocation>
</comment>
<evidence type="ECO:0000259" key="4">
    <source>
        <dbReference type="Pfam" id="PF13229"/>
    </source>
</evidence>